<dbReference type="PANTHER" id="PTHR21496">
    <property type="entry name" value="FERREDOXIN-RELATED"/>
    <property type="match status" value="1"/>
</dbReference>
<dbReference type="SUPFAM" id="SSF50022">
    <property type="entry name" value="ISP domain"/>
    <property type="match status" value="1"/>
</dbReference>
<evidence type="ECO:0000256" key="6">
    <source>
        <dbReference type="ARBA" id="ARBA00023063"/>
    </source>
</evidence>
<dbReference type="Pfam" id="PF00355">
    <property type="entry name" value="Rieske"/>
    <property type="match status" value="1"/>
</dbReference>
<evidence type="ECO:0000256" key="3">
    <source>
        <dbReference type="ARBA" id="ARBA00023002"/>
    </source>
</evidence>
<dbReference type="GO" id="GO:0016705">
    <property type="term" value="F:oxidoreductase activity, acting on paired donors, with incorporation or reduction of molecular oxygen"/>
    <property type="evidence" value="ECO:0007669"/>
    <property type="project" value="UniProtKB-ARBA"/>
</dbReference>
<dbReference type="AlphaFoldDB" id="A0A0M0KBD9"/>
<dbReference type="CDD" id="cd03530">
    <property type="entry name" value="Rieske_NirD_small_Bacillus"/>
    <property type="match status" value="1"/>
</dbReference>
<name>A0A0M0KBD9_ALKHA</name>
<keyword evidence="4" id="KW-0408">Iron</keyword>
<dbReference type="InterPro" id="IPR017941">
    <property type="entry name" value="Rieske_2Fe-2S"/>
</dbReference>
<dbReference type="GO" id="GO:0004497">
    <property type="term" value="F:monooxygenase activity"/>
    <property type="evidence" value="ECO:0007669"/>
    <property type="project" value="UniProtKB-ARBA"/>
</dbReference>
<dbReference type="PATRIC" id="fig|136160.3.peg.3630"/>
<evidence type="ECO:0000256" key="5">
    <source>
        <dbReference type="ARBA" id="ARBA00023014"/>
    </source>
</evidence>
<dbReference type="NCBIfam" id="TIGR02378">
    <property type="entry name" value="nirD_assim_sml"/>
    <property type="match status" value="1"/>
</dbReference>
<keyword evidence="3" id="KW-0560">Oxidoreductase</keyword>
<dbReference type="GeneID" id="87596188"/>
<dbReference type="PANTHER" id="PTHR21496:SF23">
    <property type="entry name" value="3-PHENYLPROPIONATE_CINNAMIC ACID DIOXYGENASE FERREDOXIN SUBUNIT"/>
    <property type="match status" value="1"/>
</dbReference>
<reference evidence="8" key="1">
    <citation type="submission" date="2015-08" db="EMBL/GenBank/DDBJ databases">
        <title>Complete DNA Sequence of Pseudomonas syringae pv. actinidiae, the Causal Agent of Kiwifruit Canker Disease.</title>
        <authorList>
            <person name="Rikkerink E.H.A."/>
            <person name="Fineran P.C."/>
        </authorList>
    </citation>
    <scope>NUCLEOTIDE SEQUENCE</scope>
    <source>
        <strain evidence="8">DSM 13666</strain>
    </source>
</reference>
<protein>
    <submittedName>
        <fullName evidence="8">Nitrite reductase</fullName>
    </submittedName>
</protein>
<dbReference type="InterPro" id="IPR012748">
    <property type="entry name" value="Rieske-like_NirD"/>
</dbReference>
<evidence type="ECO:0000256" key="1">
    <source>
        <dbReference type="ARBA" id="ARBA00022714"/>
    </source>
</evidence>
<evidence type="ECO:0000256" key="4">
    <source>
        <dbReference type="ARBA" id="ARBA00023004"/>
    </source>
</evidence>
<keyword evidence="1" id="KW-0001">2Fe-2S</keyword>
<dbReference type="GO" id="GO:0051537">
    <property type="term" value="F:2 iron, 2 sulfur cluster binding"/>
    <property type="evidence" value="ECO:0007669"/>
    <property type="project" value="UniProtKB-KW"/>
</dbReference>
<accession>A0A4Y7WTS4</accession>
<evidence type="ECO:0000256" key="2">
    <source>
        <dbReference type="ARBA" id="ARBA00022723"/>
    </source>
</evidence>
<dbReference type="GO" id="GO:0008942">
    <property type="term" value="F:nitrite reductase [NAD(P)H] activity"/>
    <property type="evidence" value="ECO:0007669"/>
    <property type="project" value="InterPro"/>
</dbReference>
<dbReference type="RefSeq" id="WP_053432403.1">
    <property type="nucleotide sequence ID" value="NZ_CP040441.1"/>
</dbReference>
<dbReference type="Gene3D" id="2.102.10.10">
    <property type="entry name" value="Rieske [2Fe-2S] iron-sulphur domain"/>
    <property type="match status" value="1"/>
</dbReference>
<dbReference type="GO" id="GO:0042128">
    <property type="term" value="P:nitrate assimilation"/>
    <property type="evidence" value="ECO:0007669"/>
    <property type="project" value="UniProtKB-KW"/>
</dbReference>
<keyword evidence="2" id="KW-0479">Metal-binding</keyword>
<gene>
    <name evidence="8" type="ORF">AMD02_18350</name>
</gene>
<dbReference type="PROSITE" id="PS51296">
    <property type="entry name" value="RIESKE"/>
    <property type="match status" value="1"/>
</dbReference>
<evidence type="ECO:0000259" key="7">
    <source>
        <dbReference type="PROSITE" id="PS51296"/>
    </source>
</evidence>
<accession>A0A0M0KBD9</accession>
<keyword evidence="6" id="KW-0534">Nitrate assimilation</keyword>
<dbReference type="GO" id="GO:0046872">
    <property type="term" value="F:metal ion binding"/>
    <property type="evidence" value="ECO:0007669"/>
    <property type="project" value="UniProtKB-KW"/>
</dbReference>
<sequence length="107" mass="11759">MNVQASTKTYFIGNVDDFPVKLGRDISIDGVKMAVFKLESGQIKAIQNKCPHKGGPLAEGIVSGEHVFCPLHDWKISLQDGMVQYPDEGCVTTFKTTVTDGKVYVHM</sequence>
<comment type="caution">
    <text evidence="8">The sequence shown here is derived from an EMBL/GenBank/DDBJ whole genome shotgun (WGS) entry which is preliminary data.</text>
</comment>
<proteinExistence type="predicted"/>
<organism evidence="8">
    <name type="scientific">Halalkalibacterium halodurans</name>
    <name type="common">Bacillus halodurans</name>
    <dbReference type="NCBI Taxonomy" id="86665"/>
    <lineage>
        <taxon>Bacteria</taxon>
        <taxon>Bacillati</taxon>
        <taxon>Bacillota</taxon>
        <taxon>Bacilli</taxon>
        <taxon>Bacillales</taxon>
        <taxon>Bacillaceae</taxon>
        <taxon>Halalkalibacterium (ex Joshi et al. 2022)</taxon>
    </lineage>
</organism>
<feature type="domain" description="Rieske" evidence="7">
    <location>
        <begin position="10"/>
        <end position="105"/>
    </location>
</feature>
<keyword evidence="5" id="KW-0411">Iron-sulfur</keyword>
<dbReference type="InterPro" id="IPR036922">
    <property type="entry name" value="Rieske_2Fe-2S_sf"/>
</dbReference>
<dbReference type="EMBL" id="LILD01000014">
    <property type="protein sequence ID" value="KOO36156.1"/>
    <property type="molecule type" value="Genomic_DNA"/>
</dbReference>
<evidence type="ECO:0000313" key="8">
    <source>
        <dbReference type="EMBL" id="KOO36156.1"/>
    </source>
</evidence>